<dbReference type="InterPro" id="IPR010158">
    <property type="entry name" value="Amidase_Cbmase"/>
</dbReference>
<dbReference type="NCBIfam" id="TIGR01879">
    <property type="entry name" value="hydantase"/>
    <property type="match status" value="1"/>
</dbReference>
<protein>
    <submittedName>
        <fullName evidence="4">Amidase</fullName>
    </submittedName>
</protein>
<dbReference type="Proteomes" id="UP000799753">
    <property type="component" value="Unassembled WGS sequence"/>
</dbReference>
<dbReference type="Gene3D" id="3.30.70.360">
    <property type="match status" value="1"/>
</dbReference>
<accession>A0A6A6S030</accession>
<keyword evidence="2" id="KW-0378">Hydrolase</keyword>
<evidence type="ECO:0000256" key="2">
    <source>
        <dbReference type="ARBA" id="ARBA00022801"/>
    </source>
</evidence>
<dbReference type="GO" id="GO:0016813">
    <property type="term" value="F:hydrolase activity, acting on carbon-nitrogen (but not peptide) bonds, in linear amidines"/>
    <property type="evidence" value="ECO:0007669"/>
    <property type="project" value="InterPro"/>
</dbReference>
<dbReference type="Pfam" id="PF07687">
    <property type="entry name" value="M20_dimer"/>
    <property type="match status" value="1"/>
</dbReference>
<proteinExistence type="inferred from homology"/>
<dbReference type="OrthoDB" id="4676at2759"/>
<reference evidence="4" key="1">
    <citation type="journal article" date="2020" name="Stud. Mycol.">
        <title>101 Dothideomycetes genomes: a test case for predicting lifestyles and emergence of pathogens.</title>
        <authorList>
            <person name="Haridas S."/>
            <person name="Albert R."/>
            <person name="Binder M."/>
            <person name="Bloem J."/>
            <person name="Labutti K."/>
            <person name="Salamov A."/>
            <person name="Andreopoulos B."/>
            <person name="Baker S."/>
            <person name="Barry K."/>
            <person name="Bills G."/>
            <person name="Bluhm B."/>
            <person name="Cannon C."/>
            <person name="Castanera R."/>
            <person name="Culley D."/>
            <person name="Daum C."/>
            <person name="Ezra D."/>
            <person name="Gonzalez J."/>
            <person name="Henrissat B."/>
            <person name="Kuo A."/>
            <person name="Liang C."/>
            <person name="Lipzen A."/>
            <person name="Lutzoni F."/>
            <person name="Magnuson J."/>
            <person name="Mondo S."/>
            <person name="Nolan M."/>
            <person name="Ohm R."/>
            <person name="Pangilinan J."/>
            <person name="Park H.-J."/>
            <person name="Ramirez L."/>
            <person name="Alfaro M."/>
            <person name="Sun H."/>
            <person name="Tritt A."/>
            <person name="Yoshinaga Y."/>
            <person name="Zwiers L.-H."/>
            <person name="Turgeon B."/>
            <person name="Goodwin S."/>
            <person name="Spatafora J."/>
            <person name="Crous P."/>
            <person name="Grigoriev I."/>
        </authorList>
    </citation>
    <scope>NUCLEOTIDE SEQUENCE</scope>
    <source>
        <strain evidence="4">CBS 473.64</strain>
    </source>
</reference>
<sequence>MATKLKINGQRLNDTLQSTCTSWGALAAHSTGMCRLTLSQEDKEARDWMVAECKSLGCEVKIDQMGNIFAIRPGTAKDNKPIAMGSHMDTQPAGGRYDGILGVQAALEVLRTLHENKITTYCPIALIDWTNEEGARFPGAMMASGVWSTKSSTGLEACWDIQDKEGILMKGALEDIGYLGQTKCDYRENGLECHFELHIEQGPILEKEGKSVGVVTAVQGMKWFAVRVTGEEGHSGTTPMPSRSDALVTASRLITTVRDTALKTELGVATVGVIKSDTSSQATIPAGVEFIIDIRCSTDPMVDQLAAAIFKAFDNIVSEEANSTSYAIQRTWGLPESIFHPNCIEAVRASALQSVSEDQVMDMKSRAGHDSAWTSRVVPTSMIFVPSREGISHNPDEYTSPEHCSLGAQVLLDSVLHYDEKVKEGTY</sequence>
<evidence type="ECO:0000259" key="3">
    <source>
        <dbReference type="Pfam" id="PF07687"/>
    </source>
</evidence>
<dbReference type="EMBL" id="MU006784">
    <property type="protein sequence ID" value="KAF2640697.1"/>
    <property type="molecule type" value="Genomic_DNA"/>
</dbReference>
<dbReference type="CDD" id="cd03884">
    <property type="entry name" value="M20_bAS"/>
    <property type="match status" value="1"/>
</dbReference>
<dbReference type="InterPro" id="IPR036264">
    <property type="entry name" value="Bact_exopeptidase_dim_dom"/>
</dbReference>
<evidence type="ECO:0000313" key="4">
    <source>
        <dbReference type="EMBL" id="KAF2640697.1"/>
    </source>
</evidence>
<organism evidence="4 5">
    <name type="scientific">Massarina eburnea CBS 473.64</name>
    <dbReference type="NCBI Taxonomy" id="1395130"/>
    <lineage>
        <taxon>Eukaryota</taxon>
        <taxon>Fungi</taxon>
        <taxon>Dikarya</taxon>
        <taxon>Ascomycota</taxon>
        <taxon>Pezizomycotina</taxon>
        <taxon>Dothideomycetes</taxon>
        <taxon>Pleosporomycetidae</taxon>
        <taxon>Pleosporales</taxon>
        <taxon>Massarineae</taxon>
        <taxon>Massarinaceae</taxon>
        <taxon>Massarina</taxon>
    </lineage>
</organism>
<dbReference type="InterPro" id="IPR011650">
    <property type="entry name" value="Peptidase_M20_dimer"/>
</dbReference>
<evidence type="ECO:0000256" key="1">
    <source>
        <dbReference type="ARBA" id="ARBA00006247"/>
    </source>
</evidence>
<name>A0A6A6S030_9PLEO</name>
<dbReference type="PANTHER" id="PTHR32494:SF20">
    <property type="entry name" value="PEPTIDASE M20 DIMERISATION DOMAIN-CONTAINING PROTEIN"/>
    <property type="match status" value="1"/>
</dbReference>
<comment type="similarity">
    <text evidence="1">Belongs to the peptidase M20A family.</text>
</comment>
<dbReference type="SUPFAM" id="SSF53187">
    <property type="entry name" value="Zn-dependent exopeptidases"/>
    <property type="match status" value="1"/>
</dbReference>
<feature type="domain" description="Peptidase M20 dimerisation" evidence="3">
    <location>
        <begin position="217"/>
        <end position="315"/>
    </location>
</feature>
<dbReference type="InterPro" id="IPR002933">
    <property type="entry name" value="Peptidase_M20"/>
</dbReference>
<evidence type="ECO:0000313" key="5">
    <source>
        <dbReference type="Proteomes" id="UP000799753"/>
    </source>
</evidence>
<dbReference type="PANTHER" id="PTHR32494">
    <property type="entry name" value="ALLANTOATE DEIMINASE-RELATED"/>
    <property type="match status" value="1"/>
</dbReference>
<dbReference type="PIRSF" id="PIRSF001235">
    <property type="entry name" value="Amidase_carbamoylase"/>
    <property type="match status" value="1"/>
</dbReference>
<dbReference type="Gene3D" id="3.40.630.10">
    <property type="entry name" value="Zn peptidases"/>
    <property type="match status" value="1"/>
</dbReference>
<dbReference type="SUPFAM" id="SSF55031">
    <property type="entry name" value="Bacterial exopeptidase dimerisation domain"/>
    <property type="match status" value="1"/>
</dbReference>
<dbReference type="Pfam" id="PF01546">
    <property type="entry name" value="Peptidase_M20"/>
    <property type="match status" value="1"/>
</dbReference>
<keyword evidence="5" id="KW-1185">Reference proteome</keyword>
<gene>
    <name evidence="4" type="ORF">P280DRAFT_451589</name>
</gene>
<dbReference type="AlphaFoldDB" id="A0A6A6S030"/>